<evidence type="ECO:0000256" key="1">
    <source>
        <dbReference type="SAM" id="MobiDB-lite"/>
    </source>
</evidence>
<evidence type="ECO:0000259" key="2">
    <source>
        <dbReference type="Pfam" id="PF13349"/>
    </source>
</evidence>
<feature type="domain" description="DUF4097" evidence="2">
    <location>
        <begin position="170"/>
        <end position="299"/>
    </location>
</feature>
<name>A0ABX6RL11_9ACTN</name>
<dbReference type="Proteomes" id="UP000515764">
    <property type="component" value="Chromosome"/>
</dbReference>
<dbReference type="Pfam" id="PF13349">
    <property type="entry name" value="DUF4097"/>
    <property type="match status" value="1"/>
</dbReference>
<reference evidence="4" key="1">
    <citation type="submission" date="2019-10" db="EMBL/GenBank/DDBJ databases">
        <title>Antimicrobial potential of Antarctic Bacteria.</title>
        <authorList>
            <person name="Benaud N."/>
            <person name="Edwards R.J."/>
            <person name="Ferrari B.C."/>
        </authorList>
    </citation>
    <scope>NUCLEOTIDE SEQUENCE [LARGE SCALE GENOMIC DNA]</scope>
    <source>
        <strain evidence="4">NBH77</strain>
    </source>
</reference>
<accession>A0ABX6RL11</accession>
<organism evidence="3 4">
    <name type="scientific">Streptomyces rutgersensis</name>
    <dbReference type="NCBI Taxonomy" id="53451"/>
    <lineage>
        <taxon>Bacteria</taxon>
        <taxon>Bacillati</taxon>
        <taxon>Actinomycetota</taxon>
        <taxon>Actinomycetes</taxon>
        <taxon>Kitasatosporales</taxon>
        <taxon>Streptomycetaceae</taxon>
        <taxon>Streptomyces</taxon>
        <taxon>Streptomyces diastaticus group</taxon>
    </lineage>
</organism>
<gene>
    <name evidence="3" type="ORF">F0345_07345</name>
</gene>
<keyword evidence="4" id="KW-1185">Reference proteome</keyword>
<dbReference type="InterPro" id="IPR025164">
    <property type="entry name" value="Toastrack_DUF4097"/>
</dbReference>
<dbReference type="EMBL" id="CP045704">
    <property type="protein sequence ID" value="QNE80954.1"/>
    <property type="molecule type" value="Genomic_DNA"/>
</dbReference>
<proteinExistence type="predicted"/>
<evidence type="ECO:0000313" key="3">
    <source>
        <dbReference type="EMBL" id="QNE80954.1"/>
    </source>
</evidence>
<feature type="region of interest" description="Disordered" evidence="1">
    <location>
        <begin position="1"/>
        <end position="26"/>
    </location>
</feature>
<evidence type="ECO:0000313" key="4">
    <source>
        <dbReference type="Proteomes" id="UP000515764"/>
    </source>
</evidence>
<protein>
    <submittedName>
        <fullName evidence="3">DUF4097 family beta strand repeat protein</fullName>
    </submittedName>
</protein>
<sequence>MSGRAPGFLGFQQMREPGRTGLRAAPGRTAGICRTRRSDLEEWLMSARTASRTRRLAAFGAGAAALALLTTGCAGDASADGGAEPEHKSFALSGRTLTVDSDDSRIELVTGDGDEVRVTRWFTGRALLGSTPRADWTVEGDELKLRVSCSGIVTTCDAEHRIEVPADVAVSLRTQDGGVTAKGFTTPLTLRGSDASLTVEDVSGPLDLHSADGAITARSVSSSRVRARTEDGSLTLALARAPQRIDASSEDGSVTVELPEAAYDVRTKVQDGRTNVSVLEDRASSRVVSITTQDGNVTVRPAG</sequence>